<reference evidence="2" key="1">
    <citation type="submission" date="2021-01" db="EMBL/GenBank/DDBJ databases">
        <authorList>
            <person name="Eckstrom K.M.E."/>
        </authorList>
    </citation>
    <scope>NUCLEOTIDE SEQUENCE</scope>
    <source>
        <strain evidence="2">UVCC 0001</strain>
    </source>
</reference>
<evidence type="ECO:0000313" key="3">
    <source>
        <dbReference type="Proteomes" id="UP001255856"/>
    </source>
</evidence>
<dbReference type="AlphaFoldDB" id="A0AAD9IPX9"/>
<evidence type="ECO:0000313" key="2">
    <source>
        <dbReference type="EMBL" id="KAK2080622.1"/>
    </source>
</evidence>
<proteinExistence type="predicted"/>
<sequence length="205" mass="23182">MVSREPALLTAPVADMQRRLLLMRLTARQANIIALVQREPWLLVEGPLTWDQGAAAHAGAVELSWKHGVPVQADWQAKLQQLQAYRTRHGDVLVGSRPDDDASLQRWTGLQRDRAAAGLLSAPEMDAMRALEFEFDGAKAEWLGWWRQLADWAQTGVRARSSDTFLLTNWMSVQRVGRRCGVLEDWQIQRLDAIDFDWDAADPLS</sequence>
<evidence type="ECO:0000259" key="1">
    <source>
        <dbReference type="Pfam" id="PF03457"/>
    </source>
</evidence>
<dbReference type="Proteomes" id="UP001255856">
    <property type="component" value="Unassembled WGS sequence"/>
</dbReference>
<feature type="domain" description="Helicase-associated" evidence="1">
    <location>
        <begin position="73"/>
        <end position="133"/>
    </location>
</feature>
<accession>A0AAD9IPX9</accession>
<dbReference type="PANTHER" id="PTHR33418:SF1">
    <property type="entry name" value="HELICASE-ASSOCIATED DOMAIN-CONTAINING PROTEIN"/>
    <property type="match status" value="1"/>
</dbReference>
<dbReference type="Gene3D" id="6.10.140.530">
    <property type="match status" value="1"/>
</dbReference>
<dbReference type="PANTHER" id="PTHR33418">
    <property type="entry name" value="HELICASE-ASSOCIATED"/>
    <property type="match status" value="1"/>
</dbReference>
<dbReference type="InterPro" id="IPR005114">
    <property type="entry name" value="Helicase_assoc"/>
</dbReference>
<organism evidence="2 3">
    <name type="scientific">Prototheca wickerhamii</name>
    <dbReference type="NCBI Taxonomy" id="3111"/>
    <lineage>
        <taxon>Eukaryota</taxon>
        <taxon>Viridiplantae</taxon>
        <taxon>Chlorophyta</taxon>
        <taxon>core chlorophytes</taxon>
        <taxon>Trebouxiophyceae</taxon>
        <taxon>Chlorellales</taxon>
        <taxon>Chlorellaceae</taxon>
        <taxon>Prototheca</taxon>
    </lineage>
</organism>
<name>A0AAD9IPX9_PROWI</name>
<gene>
    <name evidence="2" type="ORF">QBZ16_000476</name>
</gene>
<dbReference type="EMBL" id="JASFZW010000001">
    <property type="protein sequence ID" value="KAK2080622.1"/>
    <property type="molecule type" value="Genomic_DNA"/>
</dbReference>
<comment type="caution">
    <text evidence="2">The sequence shown here is derived from an EMBL/GenBank/DDBJ whole genome shotgun (WGS) entry which is preliminary data.</text>
</comment>
<keyword evidence="3" id="KW-1185">Reference proteome</keyword>
<protein>
    <recommendedName>
        <fullName evidence="1">Helicase-associated domain-containing protein</fullName>
    </recommendedName>
</protein>
<dbReference type="Pfam" id="PF03457">
    <property type="entry name" value="HA"/>
    <property type="match status" value="1"/>
</dbReference>